<feature type="chain" id="PRO_5034171151" description="LPXTG-domain-containing protein" evidence="3">
    <location>
        <begin position="18"/>
        <end position="443"/>
    </location>
</feature>
<feature type="transmembrane region" description="Helical" evidence="2">
    <location>
        <begin position="228"/>
        <end position="250"/>
    </location>
</feature>
<keyword evidence="2" id="KW-0472">Membrane</keyword>
<feature type="signal peptide" evidence="3">
    <location>
        <begin position="1"/>
        <end position="17"/>
    </location>
</feature>
<protein>
    <recommendedName>
        <fullName evidence="6">LPXTG-domain-containing protein</fullName>
    </recommendedName>
</protein>
<evidence type="ECO:0008006" key="6">
    <source>
        <dbReference type="Google" id="ProtNLM"/>
    </source>
</evidence>
<evidence type="ECO:0000256" key="3">
    <source>
        <dbReference type="SAM" id="SignalP"/>
    </source>
</evidence>
<dbReference type="Proteomes" id="UP000635477">
    <property type="component" value="Unassembled WGS sequence"/>
</dbReference>
<keyword evidence="5" id="KW-1185">Reference proteome</keyword>
<accession>A0A8H4XNN5</accession>
<feature type="compositionally biased region" description="Polar residues" evidence="1">
    <location>
        <begin position="420"/>
        <end position="432"/>
    </location>
</feature>
<evidence type="ECO:0000256" key="1">
    <source>
        <dbReference type="SAM" id="MobiDB-lite"/>
    </source>
</evidence>
<evidence type="ECO:0000313" key="4">
    <source>
        <dbReference type="EMBL" id="KAF4982908.1"/>
    </source>
</evidence>
<keyword evidence="3" id="KW-0732">Signal</keyword>
<organism evidence="4 5">
    <name type="scientific">Fusarium zealandicum</name>
    <dbReference type="NCBI Taxonomy" id="1053134"/>
    <lineage>
        <taxon>Eukaryota</taxon>
        <taxon>Fungi</taxon>
        <taxon>Dikarya</taxon>
        <taxon>Ascomycota</taxon>
        <taxon>Pezizomycotina</taxon>
        <taxon>Sordariomycetes</taxon>
        <taxon>Hypocreomycetidae</taxon>
        <taxon>Hypocreales</taxon>
        <taxon>Nectriaceae</taxon>
        <taxon>Fusarium</taxon>
        <taxon>Fusarium staphyleae species complex</taxon>
    </lineage>
</organism>
<comment type="caution">
    <text evidence="4">The sequence shown here is derived from an EMBL/GenBank/DDBJ whole genome shotgun (WGS) entry which is preliminary data.</text>
</comment>
<feature type="region of interest" description="Disordered" evidence="1">
    <location>
        <begin position="380"/>
        <end position="443"/>
    </location>
</feature>
<keyword evidence="2" id="KW-0812">Transmembrane</keyword>
<dbReference type="AlphaFoldDB" id="A0A8H4XNN5"/>
<dbReference type="OrthoDB" id="5426678at2759"/>
<proteinExistence type="predicted"/>
<evidence type="ECO:0000256" key="2">
    <source>
        <dbReference type="SAM" id="Phobius"/>
    </source>
</evidence>
<keyword evidence="2" id="KW-1133">Transmembrane helix</keyword>
<feature type="compositionally biased region" description="Polar residues" evidence="1">
    <location>
        <begin position="346"/>
        <end position="356"/>
    </location>
</feature>
<dbReference type="EMBL" id="JABEYC010000093">
    <property type="protein sequence ID" value="KAF4982908.1"/>
    <property type="molecule type" value="Genomic_DNA"/>
</dbReference>
<name>A0A8H4XNN5_9HYPO</name>
<evidence type="ECO:0000313" key="5">
    <source>
        <dbReference type="Proteomes" id="UP000635477"/>
    </source>
</evidence>
<feature type="region of interest" description="Disordered" evidence="1">
    <location>
        <begin position="329"/>
        <end position="361"/>
    </location>
</feature>
<reference evidence="4" key="1">
    <citation type="journal article" date="2020" name="BMC Genomics">
        <title>Correction to: Identification and distribution of gene clusters required for synthesis of sphingolipid metabolism inhibitors in diverse species of the filamentous fungus Fusarium.</title>
        <authorList>
            <person name="Kim H.S."/>
            <person name="Lohmar J.M."/>
            <person name="Busman M."/>
            <person name="Brown D.W."/>
            <person name="Naumann T.A."/>
            <person name="Divon H.H."/>
            <person name="Lysoe E."/>
            <person name="Uhlig S."/>
            <person name="Proctor R.H."/>
        </authorList>
    </citation>
    <scope>NUCLEOTIDE SEQUENCE</scope>
    <source>
        <strain evidence="4">NRRL 22465</strain>
    </source>
</reference>
<sequence length="443" mass="48266">MPFLVFLFVLFSSWALALQVTPNSPCAQFCLDSSDSDHSDPESSNTRGKDIVCNDDDFKSKPEGQRFQRCLACLQDSTFKRGSENDQDWFLYNLRYSFDYCIFGYPNATDINSSPCVTSEACGPLEAALKGGIIEPDDRKQYDYCDATGKVMLGDAYAKCQSCVKADRTHTIVSNFLVALEAGCQQQPMPGTVVGLNATVFSETSIGIIDPSASLAPEDATALPNTSIAGIAVGGVVLALIIAACIYIQCRKRRNRAARNRRSSLSFRCQAHLTPRSPYFRNLPNDYLTPPHMEKENAQSEPSLWNPRNAMSSLRGGHKLSPIETAVLQPPPAHTNLQRSPEDDTSPMSSISSRSNAPLLPNNGAITPILISPLFSPGVSVASPRSGTLPLREHHNSNNPWQQKGVGETGKGFLKKKGSVNAQSPVETQNIQVKFDPPPKKAK</sequence>
<reference evidence="4" key="2">
    <citation type="submission" date="2020-05" db="EMBL/GenBank/DDBJ databases">
        <authorList>
            <person name="Kim H.-S."/>
            <person name="Proctor R.H."/>
            <person name="Brown D.W."/>
        </authorList>
    </citation>
    <scope>NUCLEOTIDE SEQUENCE</scope>
    <source>
        <strain evidence="4">NRRL 22465</strain>
    </source>
</reference>
<gene>
    <name evidence="4" type="ORF">FZEAL_1563</name>
</gene>